<comment type="caution">
    <text evidence="7">Lacks conserved residue(s) required for the propagation of feature annotation.</text>
</comment>
<dbReference type="EC" id="1.1.1.49" evidence="7"/>
<dbReference type="UniPathway" id="UPA00115">
    <property type="reaction ID" value="UER00408"/>
</dbReference>
<keyword evidence="4 7" id="KW-0521">NADP</keyword>
<evidence type="ECO:0000259" key="8">
    <source>
        <dbReference type="Pfam" id="PF00479"/>
    </source>
</evidence>
<evidence type="ECO:0000256" key="5">
    <source>
        <dbReference type="ARBA" id="ARBA00023002"/>
    </source>
</evidence>
<dbReference type="SUPFAM" id="SSF51735">
    <property type="entry name" value="NAD(P)-binding Rossmann-fold domains"/>
    <property type="match status" value="1"/>
</dbReference>
<evidence type="ECO:0000256" key="3">
    <source>
        <dbReference type="ARBA" id="ARBA00022526"/>
    </source>
</evidence>
<comment type="caution">
    <text evidence="10">The sequence shown here is derived from an EMBL/GenBank/DDBJ whole genome shotgun (WGS) entry which is preliminary data.</text>
</comment>
<feature type="domain" description="Glucose-6-phosphate dehydrogenase C-terminal" evidence="9">
    <location>
        <begin position="200"/>
        <end position="483"/>
    </location>
</feature>
<feature type="binding site" evidence="7">
    <location>
        <position position="245"/>
    </location>
    <ligand>
        <name>substrate</name>
    </ligand>
</feature>
<feature type="binding site" evidence="7">
    <location>
        <position position="188"/>
    </location>
    <ligand>
        <name>substrate</name>
    </ligand>
</feature>
<evidence type="ECO:0000256" key="4">
    <source>
        <dbReference type="ARBA" id="ARBA00022857"/>
    </source>
</evidence>
<feature type="binding site" evidence="7">
    <location>
        <position position="192"/>
    </location>
    <ligand>
        <name>substrate</name>
    </ligand>
</feature>
<evidence type="ECO:0000313" key="11">
    <source>
        <dbReference type="Proteomes" id="UP000034854"/>
    </source>
</evidence>
<evidence type="ECO:0000256" key="1">
    <source>
        <dbReference type="ARBA" id="ARBA00004937"/>
    </source>
</evidence>
<dbReference type="PROSITE" id="PS00069">
    <property type="entry name" value="G6P_DEHYDROGENASE"/>
    <property type="match status" value="1"/>
</dbReference>
<comment type="function">
    <text evidence="7">Catalyzes the oxidation of glucose 6-phosphate to 6-phosphogluconolactone.</text>
</comment>
<evidence type="ECO:0000256" key="2">
    <source>
        <dbReference type="ARBA" id="ARBA00009975"/>
    </source>
</evidence>
<feature type="binding site" evidence="7">
    <location>
        <position position="54"/>
    </location>
    <ligand>
        <name>NADP(+)</name>
        <dbReference type="ChEBI" id="CHEBI:58349"/>
    </ligand>
</feature>
<protein>
    <recommendedName>
        <fullName evidence="7">Glucose-6-phosphate 1-dehydrogenase</fullName>
        <shortName evidence="7">G6PD</shortName>
        <ecNumber evidence="7">1.1.1.49</ecNumber>
    </recommendedName>
</protein>
<dbReference type="InterPro" id="IPR022675">
    <property type="entry name" value="G6P_DH_C"/>
</dbReference>
<dbReference type="Gene3D" id="3.40.50.720">
    <property type="entry name" value="NAD(P)-binding Rossmann-like Domain"/>
    <property type="match status" value="1"/>
</dbReference>
<comment type="similarity">
    <text evidence="2 7">Belongs to the glucose-6-phosphate dehydrogenase family.</text>
</comment>
<keyword evidence="3 7" id="KW-0313">Glucose metabolism</keyword>
<dbReference type="Proteomes" id="UP000034854">
    <property type="component" value="Unassembled WGS sequence"/>
</dbReference>
<dbReference type="GO" id="GO:0005829">
    <property type="term" value="C:cytosol"/>
    <property type="evidence" value="ECO:0007669"/>
    <property type="project" value="TreeGrafter"/>
</dbReference>
<dbReference type="AlphaFoldDB" id="A0A0G0XJN5"/>
<evidence type="ECO:0000313" key="10">
    <source>
        <dbReference type="EMBL" id="KKR87887.1"/>
    </source>
</evidence>
<keyword evidence="5 7" id="KW-0560">Oxidoreductase</keyword>
<dbReference type="PRINTS" id="PR00079">
    <property type="entry name" value="G6PDHDRGNASE"/>
</dbReference>
<dbReference type="GO" id="GO:0050661">
    <property type="term" value="F:NADP binding"/>
    <property type="evidence" value="ECO:0007669"/>
    <property type="project" value="UniProtKB-UniRule"/>
</dbReference>
<evidence type="ECO:0000256" key="7">
    <source>
        <dbReference type="HAMAP-Rule" id="MF_00966"/>
    </source>
</evidence>
<dbReference type="Pfam" id="PF00479">
    <property type="entry name" value="G6PD_N"/>
    <property type="match status" value="1"/>
</dbReference>
<comment type="catalytic activity">
    <reaction evidence="7">
        <text>D-glucose 6-phosphate + NADP(+) = 6-phospho-D-glucono-1,5-lactone + NADPH + H(+)</text>
        <dbReference type="Rhea" id="RHEA:15841"/>
        <dbReference type="ChEBI" id="CHEBI:15378"/>
        <dbReference type="ChEBI" id="CHEBI:57783"/>
        <dbReference type="ChEBI" id="CHEBI:57955"/>
        <dbReference type="ChEBI" id="CHEBI:58349"/>
        <dbReference type="ChEBI" id="CHEBI:61548"/>
        <dbReference type="EC" id="1.1.1.49"/>
    </reaction>
</comment>
<feature type="active site" description="Proton acceptor" evidence="7">
    <location>
        <position position="250"/>
    </location>
</feature>
<dbReference type="InterPro" id="IPR022674">
    <property type="entry name" value="G6P_DH_NAD-bd"/>
</dbReference>
<dbReference type="GO" id="GO:0006006">
    <property type="term" value="P:glucose metabolic process"/>
    <property type="evidence" value="ECO:0007669"/>
    <property type="project" value="UniProtKB-KW"/>
</dbReference>
<reference evidence="10 11" key="1">
    <citation type="journal article" date="2015" name="Nature">
        <title>rRNA introns, odd ribosomes, and small enigmatic genomes across a large radiation of phyla.</title>
        <authorList>
            <person name="Brown C.T."/>
            <person name="Hug L.A."/>
            <person name="Thomas B.C."/>
            <person name="Sharon I."/>
            <person name="Castelle C.J."/>
            <person name="Singh A."/>
            <person name="Wilkins M.J."/>
            <person name="Williams K.H."/>
            <person name="Banfield J.F."/>
        </authorList>
    </citation>
    <scope>NUCLEOTIDE SEQUENCE [LARGE SCALE GENOMIC DNA]</scope>
</reference>
<feature type="domain" description="Glucose-6-phosphate dehydrogenase NAD-binding" evidence="8">
    <location>
        <begin position="17"/>
        <end position="197"/>
    </location>
</feature>
<feature type="binding site" evidence="7">
    <location>
        <position position="226"/>
    </location>
    <ligand>
        <name>substrate</name>
    </ligand>
</feature>
<name>A0A0G0XJN5_9BACT</name>
<dbReference type="NCBIfam" id="TIGR00871">
    <property type="entry name" value="zwf"/>
    <property type="match status" value="1"/>
</dbReference>
<dbReference type="PANTHER" id="PTHR23429">
    <property type="entry name" value="GLUCOSE-6-PHOSPHATE 1-DEHYDROGENASE G6PD"/>
    <property type="match status" value="1"/>
</dbReference>
<keyword evidence="6 7" id="KW-0119">Carbohydrate metabolism</keyword>
<dbReference type="SUPFAM" id="SSF55347">
    <property type="entry name" value="Glyceraldehyde-3-phosphate dehydrogenase-like, C-terminal domain"/>
    <property type="match status" value="1"/>
</dbReference>
<dbReference type="HAMAP" id="MF_00966">
    <property type="entry name" value="G6PD"/>
    <property type="match status" value="1"/>
</dbReference>
<comment type="pathway">
    <text evidence="1 7">Carbohydrate degradation; pentose phosphate pathway; D-ribulose 5-phosphate from D-glucose 6-phosphate (oxidative stage): step 1/3.</text>
</comment>
<gene>
    <name evidence="7" type="primary">zwf</name>
    <name evidence="10" type="ORF">UU34_C0002G0004</name>
</gene>
<dbReference type="InterPro" id="IPR001282">
    <property type="entry name" value="G6P_DH"/>
</dbReference>
<dbReference type="EMBL" id="LCAG01000002">
    <property type="protein sequence ID" value="KKR87887.1"/>
    <property type="molecule type" value="Genomic_DNA"/>
</dbReference>
<sequence length="493" mass="56607">MPASEPQSVKEKATAFVVFGATGDLSRKKIFPSFFELFKTNLLPEKFKIIAAARSAYSNKEFTQSLKENIEADDKNLWRKFSDLIEYIQCDVESGKNINLLSQRLEDLEKTNKVCTQRIFYMAVSPFIYGKAFENLGKYKLNLGCLNHQKLARIVTEKPFGFNFQSAHNLNEILNKYFDESQIFRIDHFLGKETVQNIFAFRFGNEIFEPIWNRNFVDNVQITLAERIGIEKRGESYDKMGALRDVVQNHLLQLLTIVTMDEPTTFSRDSIRHKKIEILKAIRPFSKDDVINNTIRGQYNGYQQEANVAKNSKTDTFALVKLFIENGRWQGVPFYLRTGKKLTGAVTSIILQFKEHGHELFKNFQQKPIPNHITLQIQPDEGIGISLVAKKPGLTTVLEPVDMEFCYKKSFDVPQPNAYERLLMDIILGDQTLFLGRIGNSWKIIDPIEKVWQKGNPKLEVYEQGSWGPQAADKLIAADGRQWLAPLLTICKI</sequence>
<feature type="binding site" evidence="7">
    <location>
        <begin position="91"/>
        <end position="92"/>
    </location>
    <ligand>
        <name>NADP(+)</name>
        <dbReference type="ChEBI" id="CHEBI:58349"/>
    </ligand>
</feature>
<feature type="binding site" evidence="7">
    <location>
        <position position="158"/>
    </location>
    <ligand>
        <name>NADP(+)</name>
        <dbReference type="ChEBI" id="CHEBI:58349"/>
    </ligand>
</feature>
<dbReference type="GO" id="GO:0009051">
    <property type="term" value="P:pentose-phosphate shunt, oxidative branch"/>
    <property type="evidence" value="ECO:0007669"/>
    <property type="project" value="TreeGrafter"/>
</dbReference>
<evidence type="ECO:0000259" key="9">
    <source>
        <dbReference type="Pfam" id="PF02781"/>
    </source>
</evidence>
<dbReference type="PATRIC" id="fig|1618409.3.peg.199"/>
<evidence type="ECO:0000256" key="6">
    <source>
        <dbReference type="ARBA" id="ARBA00023277"/>
    </source>
</evidence>
<organism evidence="10 11">
    <name type="scientific">Candidatus Curtissbacteria bacterium GW2011_GWA1_41_11</name>
    <dbReference type="NCBI Taxonomy" id="1618409"/>
    <lineage>
        <taxon>Bacteria</taxon>
        <taxon>Candidatus Curtissiibacteriota</taxon>
    </lineage>
</organism>
<dbReference type="PIRSF" id="PIRSF000110">
    <property type="entry name" value="G6PD"/>
    <property type="match status" value="1"/>
</dbReference>
<proteinExistence type="inferred from homology"/>
<dbReference type="Pfam" id="PF02781">
    <property type="entry name" value="G6PD_C"/>
    <property type="match status" value="1"/>
</dbReference>
<feature type="binding site" evidence="7">
    <location>
        <position position="340"/>
    </location>
    <ligand>
        <name>substrate</name>
    </ligand>
</feature>
<dbReference type="InterPro" id="IPR036291">
    <property type="entry name" value="NAD(P)-bd_dom_sf"/>
</dbReference>
<dbReference type="PANTHER" id="PTHR23429:SF0">
    <property type="entry name" value="GLUCOSE-6-PHOSPHATE 1-DEHYDROGENASE"/>
    <property type="match status" value="1"/>
</dbReference>
<dbReference type="InterPro" id="IPR019796">
    <property type="entry name" value="G6P_DH_AS"/>
</dbReference>
<dbReference type="GO" id="GO:0004345">
    <property type="term" value="F:glucose-6-phosphate dehydrogenase activity"/>
    <property type="evidence" value="ECO:0007669"/>
    <property type="project" value="UniProtKB-UniRule"/>
</dbReference>
<feature type="binding site" evidence="7">
    <location>
        <begin position="20"/>
        <end position="27"/>
    </location>
    <ligand>
        <name>NADP(+)</name>
        <dbReference type="ChEBI" id="CHEBI:58349"/>
    </ligand>
</feature>
<dbReference type="Gene3D" id="3.30.360.10">
    <property type="entry name" value="Dihydrodipicolinate Reductase, domain 2"/>
    <property type="match status" value="1"/>
</dbReference>
<accession>A0A0G0XJN5</accession>